<name>A0A1M6UQI8_9FLAO</name>
<dbReference type="STRING" id="216903.SAMN05444371_3416"/>
<organism evidence="1 2">
    <name type="scientific">Epilithonimonas mollis</name>
    <dbReference type="NCBI Taxonomy" id="216903"/>
    <lineage>
        <taxon>Bacteria</taxon>
        <taxon>Pseudomonadati</taxon>
        <taxon>Bacteroidota</taxon>
        <taxon>Flavobacteriia</taxon>
        <taxon>Flavobacteriales</taxon>
        <taxon>Weeksellaceae</taxon>
        <taxon>Chryseobacterium group</taxon>
        <taxon>Epilithonimonas</taxon>
    </lineage>
</organism>
<dbReference type="EMBL" id="FRAM01000006">
    <property type="protein sequence ID" value="SHK71406.1"/>
    <property type="molecule type" value="Genomic_DNA"/>
</dbReference>
<gene>
    <name evidence="1" type="ORF">SAMN05444371_3416</name>
</gene>
<keyword evidence="2" id="KW-1185">Reference proteome</keyword>
<accession>A0A1M6UQI8</accession>
<evidence type="ECO:0000313" key="2">
    <source>
        <dbReference type="Proteomes" id="UP000184498"/>
    </source>
</evidence>
<evidence type="ECO:0000313" key="1">
    <source>
        <dbReference type="EMBL" id="SHK71406.1"/>
    </source>
</evidence>
<protein>
    <submittedName>
        <fullName evidence="1">Uncharacterized protein</fullName>
    </submittedName>
</protein>
<dbReference type="AlphaFoldDB" id="A0A1M6UQI8"/>
<dbReference type="RefSeq" id="WP_073000420.1">
    <property type="nucleotide sequence ID" value="NZ_FRAM01000006.1"/>
</dbReference>
<sequence length="75" mass="8834">METIKITGKNGTLKELIHDITFSKIITKFNMRVRVFLSGVTIITIEEKLKNKPTEFDMKELDNILRVHKKKLKFE</sequence>
<reference evidence="2" key="1">
    <citation type="submission" date="2016-11" db="EMBL/GenBank/DDBJ databases">
        <authorList>
            <person name="Varghese N."/>
            <person name="Submissions S."/>
        </authorList>
    </citation>
    <scope>NUCLEOTIDE SEQUENCE [LARGE SCALE GENOMIC DNA]</scope>
    <source>
        <strain evidence="2">DSM 18016</strain>
    </source>
</reference>
<dbReference type="Proteomes" id="UP000184498">
    <property type="component" value="Unassembled WGS sequence"/>
</dbReference>
<proteinExistence type="predicted"/>